<keyword evidence="2" id="KW-1185">Reference proteome</keyword>
<evidence type="ECO:0000313" key="1">
    <source>
        <dbReference type="EMBL" id="OSC97164.1"/>
    </source>
</evidence>
<organism evidence="1 2">
    <name type="scientific">Trametes coccinea (strain BRFM310)</name>
    <name type="common">Pycnoporus coccineus</name>
    <dbReference type="NCBI Taxonomy" id="1353009"/>
    <lineage>
        <taxon>Eukaryota</taxon>
        <taxon>Fungi</taxon>
        <taxon>Dikarya</taxon>
        <taxon>Basidiomycota</taxon>
        <taxon>Agaricomycotina</taxon>
        <taxon>Agaricomycetes</taxon>
        <taxon>Polyporales</taxon>
        <taxon>Polyporaceae</taxon>
        <taxon>Trametes</taxon>
    </lineage>
</organism>
<protein>
    <submittedName>
        <fullName evidence="1">Uncharacterized protein</fullName>
    </submittedName>
</protein>
<reference evidence="1 2" key="1">
    <citation type="journal article" date="2015" name="Biotechnol. Biofuels">
        <title>Enhanced degradation of softwood versus hardwood by the white-rot fungus Pycnoporus coccineus.</title>
        <authorList>
            <person name="Couturier M."/>
            <person name="Navarro D."/>
            <person name="Chevret D."/>
            <person name="Henrissat B."/>
            <person name="Piumi F."/>
            <person name="Ruiz-Duenas F.J."/>
            <person name="Martinez A.T."/>
            <person name="Grigoriev I.V."/>
            <person name="Riley R."/>
            <person name="Lipzen A."/>
            <person name="Berrin J.G."/>
            <person name="Master E.R."/>
            <person name="Rosso M.N."/>
        </authorList>
    </citation>
    <scope>NUCLEOTIDE SEQUENCE [LARGE SCALE GENOMIC DNA]</scope>
    <source>
        <strain evidence="1 2">BRFM310</strain>
    </source>
</reference>
<dbReference type="AlphaFoldDB" id="A0A1Y2I7P8"/>
<sequence length="190" mass="21274">MQRITPPRARAQCTKMLIRRARSARRCSCSRSVCFQPAGRRPPGDSQSRPPRWRPVARHRGHRYASCDQEGADVVADAAAVGQRSTINDAEAQRHTSKYMMCSQKDSRVVQKLSRVYGDSGDDGLGMRTTVFLAAAHDISSGRHSRGNASGKWSLRSNTSWGDSYRPWNVAARRKSQRSTRKRCKATLNL</sequence>
<name>A0A1Y2I7P8_TRAC3</name>
<evidence type="ECO:0000313" key="2">
    <source>
        <dbReference type="Proteomes" id="UP000193067"/>
    </source>
</evidence>
<proteinExistence type="predicted"/>
<dbReference type="Proteomes" id="UP000193067">
    <property type="component" value="Unassembled WGS sequence"/>
</dbReference>
<dbReference type="EMBL" id="KZ084156">
    <property type="protein sequence ID" value="OSC97164.1"/>
    <property type="molecule type" value="Genomic_DNA"/>
</dbReference>
<gene>
    <name evidence="1" type="ORF">PYCCODRAFT_1192165</name>
</gene>
<accession>A0A1Y2I7P8</accession>